<name>A0ABX7AY55_9BACI</name>
<dbReference type="Pfam" id="PF13028">
    <property type="entry name" value="DUF3889"/>
    <property type="match status" value="1"/>
</dbReference>
<dbReference type="Gene3D" id="3.10.450.390">
    <property type="entry name" value="Protein of unknown function DUF3889"/>
    <property type="match status" value="1"/>
</dbReference>
<accession>A0ABX7AY55</accession>
<dbReference type="EMBL" id="CP067341">
    <property type="protein sequence ID" value="QQP14908.1"/>
    <property type="molecule type" value="Genomic_DNA"/>
</dbReference>
<proteinExistence type="predicted"/>
<organism evidence="1 2">
    <name type="scientific">Lysinibacillus agricola</name>
    <dbReference type="NCBI Taxonomy" id="2590012"/>
    <lineage>
        <taxon>Bacteria</taxon>
        <taxon>Bacillati</taxon>
        <taxon>Bacillota</taxon>
        <taxon>Bacilli</taxon>
        <taxon>Bacillales</taxon>
        <taxon>Bacillaceae</taxon>
        <taxon>Lysinibacillus</taxon>
    </lineage>
</organism>
<keyword evidence="2" id="KW-1185">Reference proteome</keyword>
<dbReference type="InterPro" id="IPR024987">
    <property type="entry name" value="DUF3889"/>
</dbReference>
<evidence type="ECO:0000313" key="2">
    <source>
        <dbReference type="Proteomes" id="UP000596049"/>
    </source>
</evidence>
<protein>
    <submittedName>
        <fullName evidence="1">DUF3889 domain-containing protein</fullName>
    </submittedName>
</protein>
<reference evidence="1 2" key="1">
    <citation type="submission" date="2020-01" db="EMBL/GenBank/DDBJ databases">
        <authorList>
            <person name="Liu G."/>
            <person name="Liu B."/>
        </authorList>
    </citation>
    <scope>NUCLEOTIDE SEQUENCE [LARGE SCALE GENOMIC DNA]</scope>
    <source>
        <strain evidence="1 2">FJAT-51161</strain>
    </source>
</reference>
<dbReference type="Proteomes" id="UP000596049">
    <property type="component" value="Chromosome"/>
</dbReference>
<evidence type="ECO:0000313" key="1">
    <source>
        <dbReference type="EMBL" id="QQP14908.1"/>
    </source>
</evidence>
<gene>
    <name evidence="1" type="ORF">FJQ98_09450</name>
</gene>
<sequence>MQKEGKRWIHLRRFCVILGIFLVFLAVLLHLPTTNAYAQQEIPAHAKWGKVAIKEAQAKYPQAKILDYLHEGSEVNEDSTIEKFKLWLKQSDKEFGVHVRIKYVTHTNKVLHIELQETTTS</sequence>